<dbReference type="PROSITE" id="PS01011">
    <property type="entry name" value="FOLYLPOLYGLU_SYNT_1"/>
    <property type="match status" value="1"/>
</dbReference>
<dbReference type="PANTHER" id="PTHR43692">
    <property type="entry name" value="UDP-N-ACETYLMURAMOYLALANINE--D-GLUTAMATE LIGASE"/>
    <property type="match status" value="1"/>
</dbReference>
<dbReference type="Proteomes" id="UP001501170">
    <property type="component" value="Unassembled WGS sequence"/>
</dbReference>
<keyword evidence="12" id="KW-1185">Reference proteome</keyword>
<dbReference type="InterPro" id="IPR018109">
    <property type="entry name" value="Folylpolyglutamate_synth_CS"/>
</dbReference>
<comment type="subcellular location">
    <subcellularLocation>
        <location evidence="1 9">Cytoplasm</location>
    </subcellularLocation>
</comment>
<dbReference type="NCBIfam" id="TIGR01087">
    <property type="entry name" value="murD"/>
    <property type="match status" value="1"/>
</dbReference>
<keyword evidence="8 9" id="KW-0131">Cell cycle</keyword>
<dbReference type="InterPro" id="IPR036565">
    <property type="entry name" value="Mur-like_cat_sf"/>
</dbReference>
<dbReference type="Gene3D" id="3.40.50.720">
    <property type="entry name" value="NAD(P)-binding Rossmann-like Domain"/>
    <property type="match status" value="1"/>
</dbReference>
<keyword evidence="7 9" id="KW-0067">ATP-binding</keyword>
<dbReference type="GO" id="GO:0016874">
    <property type="term" value="F:ligase activity"/>
    <property type="evidence" value="ECO:0007669"/>
    <property type="project" value="UniProtKB-KW"/>
</dbReference>
<dbReference type="InterPro" id="IPR005762">
    <property type="entry name" value="MurD"/>
</dbReference>
<dbReference type="SUPFAM" id="SSF53623">
    <property type="entry name" value="MurD-like peptide ligases, catalytic domain"/>
    <property type="match status" value="1"/>
</dbReference>
<dbReference type="RefSeq" id="WP_045540523.1">
    <property type="nucleotide sequence ID" value="NZ_BAAARB010000008.1"/>
</dbReference>
<dbReference type="Gene3D" id="3.90.190.20">
    <property type="entry name" value="Mur ligase, C-terminal domain"/>
    <property type="match status" value="1"/>
</dbReference>
<sequence length="498" mass="50598">MGLSLEQARVLVAGGRATGVAVVDLLLELGAKPEVMDQTFADPQAGADFVRRGVPVHTPEEFVADDGTAELPEGIELIVVSPGFRPDTPLLVAAAAAGTPVWGDVELAWRADRAGLFGPARTWLVITGTNGKTTTTGMIESIVTAAGQSGLACGNIGLTVADALRAEPRADVLCVEMSSFQLHWAPSVRPDAGVVLNVADDHLDWHGSREAYAEAKAGALTGRVAVVGEDDAGAAALPVGPDSRRVGFTLGVPRPGMLGIVDGTLVDCAFGDGTLAMIPAADVRPAGPSGLSDALAAAALARAVGIDPEAVARGLRAYRPAAHRGQVVARIDGVAFVDDSKATNPHAAHAAVVAHERVVLIAGGLLKGAPVDDLIAGTVSRLAGVVAIGRDRQIILDAIARHAPEVPAVTVFTGDDGSVMTQRTGERARAVSATGSSDAVMSQAVGAAWELAQADSPGVDAVLLAPAAASLDMFAGYPQRGESFAAAATALADSRANR</sequence>
<evidence type="ECO:0000313" key="12">
    <source>
        <dbReference type="Proteomes" id="UP001501170"/>
    </source>
</evidence>
<evidence type="ECO:0000256" key="6">
    <source>
        <dbReference type="ARBA" id="ARBA00022741"/>
    </source>
</evidence>
<evidence type="ECO:0000256" key="7">
    <source>
        <dbReference type="ARBA" id="ARBA00022840"/>
    </source>
</evidence>
<dbReference type="EMBL" id="BAAARB010000008">
    <property type="protein sequence ID" value="GAA2379254.1"/>
    <property type="molecule type" value="Genomic_DNA"/>
</dbReference>
<evidence type="ECO:0000256" key="3">
    <source>
        <dbReference type="ARBA" id="ARBA00022490"/>
    </source>
</evidence>
<keyword evidence="4 9" id="KW-0436">Ligase</keyword>
<gene>
    <name evidence="9 11" type="primary">murD</name>
    <name evidence="11" type="ORF">GCM10009855_19190</name>
</gene>
<feature type="binding site" evidence="9">
    <location>
        <begin position="128"/>
        <end position="134"/>
    </location>
    <ligand>
        <name>ATP</name>
        <dbReference type="ChEBI" id="CHEBI:30616"/>
    </ligand>
</feature>
<protein>
    <recommendedName>
        <fullName evidence="9">UDP-N-acetylmuramoylalanine--D-glutamate ligase</fullName>
        <ecNumber evidence="9">6.3.2.9</ecNumber>
    </recommendedName>
    <alternativeName>
        <fullName evidence="9">D-glutamic acid-adding enzyme</fullName>
    </alternativeName>
    <alternativeName>
        <fullName evidence="9">UDP-N-acetylmuramoyl-L-alanyl-D-glutamate synthetase</fullName>
    </alternativeName>
</protein>
<dbReference type="InterPro" id="IPR013221">
    <property type="entry name" value="Mur_ligase_cen"/>
</dbReference>
<evidence type="ECO:0000259" key="10">
    <source>
        <dbReference type="Pfam" id="PF08245"/>
    </source>
</evidence>
<comment type="pathway">
    <text evidence="2 9">Cell wall biogenesis; peptidoglycan biosynthesis.</text>
</comment>
<dbReference type="Pfam" id="PF21799">
    <property type="entry name" value="MurD-like_N"/>
    <property type="match status" value="1"/>
</dbReference>
<accession>A0ABN3HG36</accession>
<comment type="function">
    <text evidence="9">Cell wall formation. Catalyzes the addition of glutamate to the nucleotide precursor UDP-N-acetylmuramoyl-L-alanine (UMA).</text>
</comment>
<reference evidence="11 12" key="1">
    <citation type="journal article" date="2019" name="Int. J. Syst. Evol. Microbiol.">
        <title>The Global Catalogue of Microorganisms (GCM) 10K type strain sequencing project: providing services to taxonomists for standard genome sequencing and annotation.</title>
        <authorList>
            <consortium name="The Broad Institute Genomics Platform"/>
            <consortium name="The Broad Institute Genome Sequencing Center for Infectious Disease"/>
            <person name="Wu L."/>
            <person name="Ma J."/>
        </authorList>
    </citation>
    <scope>NUCLEOTIDE SEQUENCE [LARGE SCALE GENOMIC DNA]</scope>
    <source>
        <strain evidence="11 12">JCM 16227</strain>
    </source>
</reference>
<dbReference type="SUPFAM" id="SSF53244">
    <property type="entry name" value="MurD-like peptide ligases, peptide-binding domain"/>
    <property type="match status" value="1"/>
</dbReference>
<evidence type="ECO:0000256" key="9">
    <source>
        <dbReference type="HAMAP-Rule" id="MF_00639"/>
    </source>
</evidence>
<keyword evidence="3 9" id="KW-0963">Cytoplasm</keyword>
<keyword evidence="6 9" id="KW-0547">Nucleotide-binding</keyword>
<proteinExistence type="inferred from homology"/>
<evidence type="ECO:0000256" key="2">
    <source>
        <dbReference type="ARBA" id="ARBA00004752"/>
    </source>
</evidence>
<dbReference type="InterPro" id="IPR036615">
    <property type="entry name" value="Mur_ligase_C_dom_sf"/>
</dbReference>
<evidence type="ECO:0000256" key="4">
    <source>
        <dbReference type="ARBA" id="ARBA00022598"/>
    </source>
</evidence>
<comment type="caution">
    <text evidence="11">The sequence shown here is derived from an EMBL/GenBank/DDBJ whole genome shotgun (WGS) entry which is preliminary data.</text>
</comment>
<evidence type="ECO:0000313" key="11">
    <source>
        <dbReference type="EMBL" id="GAA2379254.1"/>
    </source>
</evidence>
<dbReference type="Gene3D" id="3.40.1190.10">
    <property type="entry name" value="Mur-like, catalytic domain"/>
    <property type="match status" value="1"/>
</dbReference>
<dbReference type="PANTHER" id="PTHR43692:SF1">
    <property type="entry name" value="UDP-N-ACETYLMURAMOYLALANINE--D-GLUTAMATE LIGASE"/>
    <property type="match status" value="1"/>
</dbReference>
<evidence type="ECO:0000256" key="8">
    <source>
        <dbReference type="ARBA" id="ARBA00023306"/>
    </source>
</evidence>
<keyword evidence="9" id="KW-0133">Cell shape</keyword>
<dbReference type="Pfam" id="PF08245">
    <property type="entry name" value="Mur_ligase_M"/>
    <property type="match status" value="1"/>
</dbReference>
<evidence type="ECO:0000256" key="5">
    <source>
        <dbReference type="ARBA" id="ARBA00022618"/>
    </source>
</evidence>
<feature type="domain" description="Mur ligase central" evidence="10">
    <location>
        <begin position="126"/>
        <end position="218"/>
    </location>
</feature>
<organism evidence="11 12">
    <name type="scientific">Gordonia cholesterolivorans</name>
    <dbReference type="NCBI Taxonomy" id="559625"/>
    <lineage>
        <taxon>Bacteria</taxon>
        <taxon>Bacillati</taxon>
        <taxon>Actinomycetota</taxon>
        <taxon>Actinomycetes</taxon>
        <taxon>Mycobacteriales</taxon>
        <taxon>Gordoniaceae</taxon>
        <taxon>Gordonia</taxon>
    </lineage>
</organism>
<keyword evidence="9" id="KW-0573">Peptidoglycan synthesis</keyword>
<comment type="catalytic activity">
    <reaction evidence="9">
        <text>UDP-N-acetyl-alpha-D-muramoyl-L-alanine + D-glutamate + ATP = UDP-N-acetyl-alpha-D-muramoyl-L-alanyl-D-glutamate + ADP + phosphate + H(+)</text>
        <dbReference type="Rhea" id="RHEA:16429"/>
        <dbReference type="ChEBI" id="CHEBI:15378"/>
        <dbReference type="ChEBI" id="CHEBI:29986"/>
        <dbReference type="ChEBI" id="CHEBI:30616"/>
        <dbReference type="ChEBI" id="CHEBI:43474"/>
        <dbReference type="ChEBI" id="CHEBI:83898"/>
        <dbReference type="ChEBI" id="CHEBI:83900"/>
        <dbReference type="ChEBI" id="CHEBI:456216"/>
        <dbReference type="EC" id="6.3.2.9"/>
    </reaction>
</comment>
<comment type="similarity">
    <text evidence="9">Belongs to the MurCDEF family.</text>
</comment>
<dbReference type="SUPFAM" id="SSF51984">
    <property type="entry name" value="MurCD N-terminal domain"/>
    <property type="match status" value="1"/>
</dbReference>
<name>A0ABN3HG36_9ACTN</name>
<keyword evidence="5 9" id="KW-0132">Cell division</keyword>
<dbReference type="EC" id="6.3.2.9" evidence="9"/>
<evidence type="ECO:0000256" key="1">
    <source>
        <dbReference type="ARBA" id="ARBA00004496"/>
    </source>
</evidence>
<dbReference type="HAMAP" id="MF_00639">
    <property type="entry name" value="MurD"/>
    <property type="match status" value="1"/>
</dbReference>
<keyword evidence="9" id="KW-0961">Cell wall biogenesis/degradation</keyword>